<proteinExistence type="inferred from homology"/>
<evidence type="ECO:0000256" key="2">
    <source>
        <dbReference type="ARBA" id="ARBA00009468"/>
    </source>
</evidence>
<feature type="non-terminal residue" evidence="8">
    <location>
        <position position="646"/>
    </location>
</feature>
<feature type="domain" description="Cytoskeleton-associated protein 2 C-terminal" evidence="7">
    <location>
        <begin position="289"/>
        <end position="488"/>
    </location>
</feature>
<comment type="caution">
    <text evidence="8">The sequence shown here is derived from an EMBL/GenBank/DDBJ whole genome shotgun (WGS) entry which is preliminary data.</text>
</comment>
<sequence>LSSSRTRRATTNKLQDKLQLSTSPKPEMENKENADKLSWDQSSVTSEKNVTLNSSTIPLTSCVSGTNCNLEDHISKDKVTDIKSQHISLSKAFLEIKRIRQRQLIAEKQNASISVPKKPALGRYRGKVIQSKINSFRKAVKTEGEKSSLPDKKLLPSATNQAANSLSTKSCSAVLKTIKVPNNPKPVKSNDVLPFHSKPSDKAATYSQSGLKKQQLTFAVAPKKVTVPKVVGGKGPQPLKAASSNPDRRVRGVKKCADFCEDARSEAPAKSTSVVPGAKSGQNSKTDGNRKSILPKESAEERRARLDEWRASRGKVMRRPPIHALLGPQSKSEEQELSSADAEKVNKTLNECLQLTEQGRQGDEVRAMLEDLTQNIPGVKKLAKYWICCMHLEQMGPLEKLIAVYEEAVLAGAMPKEELRHTLIDTIKNIESLLKSENGGTVIEAHLSEVVEVTKEPNSSVEPVQETFKEFCSDDQKAESDTKKAETSSEVINKEEMDLDLKPTEEILPKKNKKHKAKERAKKKGKCETEQNEDGVKDIAQAVNSPEKENDTSYSMRSNPPTTPYLESVKMHHEANDSSAKDLKFVTPLRYSQRIREKMCKLSDTVKDQDPCVSSFEQLGELESKAPVFIHKQSNALHEASAELEE</sequence>
<feature type="compositionally biased region" description="Basic residues" evidence="6">
    <location>
        <begin position="1"/>
        <end position="10"/>
    </location>
</feature>
<keyword evidence="9" id="KW-1185">Reference proteome</keyword>
<evidence type="ECO:0000313" key="9">
    <source>
        <dbReference type="Proteomes" id="UP000580879"/>
    </source>
</evidence>
<feature type="non-terminal residue" evidence="8">
    <location>
        <position position="1"/>
    </location>
</feature>
<keyword evidence="5" id="KW-0206">Cytoskeleton</keyword>
<feature type="region of interest" description="Disordered" evidence="6">
    <location>
        <begin position="1"/>
        <end position="42"/>
    </location>
</feature>
<dbReference type="GO" id="GO:0015630">
    <property type="term" value="C:microtubule cytoskeleton"/>
    <property type="evidence" value="ECO:0007669"/>
    <property type="project" value="TreeGrafter"/>
</dbReference>
<reference evidence="8 9" key="1">
    <citation type="submission" date="2019-09" db="EMBL/GenBank/DDBJ databases">
        <title>Bird 10,000 Genomes (B10K) Project - Family phase.</title>
        <authorList>
            <person name="Zhang G."/>
        </authorList>
    </citation>
    <scope>NUCLEOTIDE SEQUENCE [LARGE SCALE GENOMIC DNA]</scope>
    <source>
        <strain evidence="8">B10K-DU-029-53</strain>
    </source>
</reference>
<dbReference type="InterPro" id="IPR026165">
    <property type="entry name" value="CKAP2_fam"/>
</dbReference>
<keyword evidence="3" id="KW-0963">Cytoplasm</keyword>
<feature type="compositionally biased region" description="Polar residues" evidence="6">
    <location>
        <begin position="11"/>
        <end position="24"/>
    </location>
</feature>
<feature type="region of interest" description="Disordered" evidence="6">
    <location>
        <begin position="181"/>
        <end position="208"/>
    </location>
</feature>
<feature type="compositionally biased region" description="Polar residues" evidence="6">
    <location>
        <begin position="270"/>
        <end position="286"/>
    </location>
</feature>
<dbReference type="OrthoDB" id="9945093at2759"/>
<feature type="region of interest" description="Disordered" evidence="6">
    <location>
        <begin position="510"/>
        <end position="565"/>
    </location>
</feature>
<evidence type="ECO:0000313" key="8">
    <source>
        <dbReference type="EMBL" id="NWW75831.1"/>
    </source>
</evidence>
<feature type="compositionally biased region" description="Basic residues" evidence="6">
    <location>
        <begin position="510"/>
        <end position="525"/>
    </location>
</feature>
<evidence type="ECO:0000256" key="3">
    <source>
        <dbReference type="ARBA" id="ARBA00022490"/>
    </source>
</evidence>
<dbReference type="GO" id="GO:0007026">
    <property type="term" value="P:negative regulation of microtubule depolymerization"/>
    <property type="evidence" value="ECO:0007669"/>
    <property type="project" value="TreeGrafter"/>
</dbReference>
<name>A0A7K6QQ83_9PASS</name>
<feature type="region of interest" description="Disordered" evidence="6">
    <location>
        <begin position="471"/>
        <end position="492"/>
    </location>
</feature>
<gene>
    <name evidence="8" type="primary">Ckap2</name>
    <name evidence="8" type="ORF">CLIRUF_R06501</name>
</gene>
<evidence type="ECO:0000256" key="5">
    <source>
        <dbReference type="ARBA" id="ARBA00023212"/>
    </source>
</evidence>
<accession>A0A7K6QQ83</accession>
<feature type="region of interest" description="Disordered" evidence="6">
    <location>
        <begin position="265"/>
        <end position="303"/>
    </location>
</feature>
<comment type="similarity">
    <text evidence="2">Belongs to the CKAP2 family.</text>
</comment>
<feature type="compositionally biased region" description="Basic and acidic residues" evidence="6">
    <location>
        <begin position="26"/>
        <end position="38"/>
    </location>
</feature>
<comment type="subcellular location">
    <subcellularLocation>
        <location evidence="1">Cytoplasm</location>
        <location evidence="1">Cytoskeleton</location>
    </subcellularLocation>
</comment>
<evidence type="ECO:0000256" key="6">
    <source>
        <dbReference type="SAM" id="MobiDB-lite"/>
    </source>
</evidence>
<dbReference type="PANTHER" id="PTHR16076">
    <property type="entry name" value="CYTOSKELETON ASSOCIATED PROTEIN 2-RELATED"/>
    <property type="match status" value="1"/>
</dbReference>
<dbReference type="Pfam" id="PF15297">
    <property type="entry name" value="CKAP2_C"/>
    <property type="match status" value="1"/>
</dbReference>
<dbReference type="InterPro" id="IPR029197">
    <property type="entry name" value="CKAP2_C"/>
</dbReference>
<feature type="compositionally biased region" description="Basic and acidic residues" evidence="6">
    <location>
        <begin position="526"/>
        <end position="537"/>
    </location>
</feature>
<dbReference type="EMBL" id="VZRZ01004218">
    <property type="protein sequence ID" value="NWW75831.1"/>
    <property type="molecule type" value="Genomic_DNA"/>
</dbReference>
<feature type="compositionally biased region" description="Basic and acidic residues" evidence="6">
    <location>
        <begin position="142"/>
        <end position="154"/>
    </location>
</feature>
<dbReference type="AlphaFoldDB" id="A0A7K6QQ83"/>
<evidence type="ECO:0000259" key="7">
    <source>
        <dbReference type="Pfam" id="PF15297"/>
    </source>
</evidence>
<feature type="region of interest" description="Disordered" evidence="6">
    <location>
        <begin position="142"/>
        <end position="162"/>
    </location>
</feature>
<evidence type="ECO:0000256" key="4">
    <source>
        <dbReference type="ARBA" id="ARBA00022553"/>
    </source>
</evidence>
<dbReference type="Proteomes" id="UP000580879">
    <property type="component" value="Unassembled WGS sequence"/>
</dbReference>
<evidence type="ECO:0000256" key="1">
    <source>
        <dbReference type="ARBA" id="ARBA00004245"/>
    </source>
</evidence>
<dbReference type="PANTHER" id="PTHR16076:SF8">
    <property type="entry name" value="CYTOSKELETON-ASSOCIATED PROTEIN 2"/>
    <property type="match status" value="1"/>
</dbReference>
<feature type="region of interest" description="Disordered" evidence="6">
    <location>
        <begin position="231"/>
        <end position="250"/>
    </location>
</feature>
<keyword evidence="4" id="KW-0597">Phosphoprotein</keyword>
<protein>
    <submittedName>
        <fullName evidence="8">CKAP2 protein</fullName>
    </submittedName>
</protein>
<organism evidence="8 9">
    <name type="scientific">Climacteris rufus</name>
    <name type="common">rufous treecreeper</name>
    <dbReference type="NCBI Taxonomy" id="47695"/>
    <lineage>
        <taxon>Eukaryota</taxon>
        <taxon>Metazoa</taxon>
        <taxon>Chordata</taxon>
        <taxon>Craniata</taxon>
        <taxon>Vertebrata</taxon>
        <taxon>Euteleostomi</taxon>
        <taxon>Archelosauria</taxon>
        <taxon>Archosauria</taxon>
        <taxon>Dinosauria</taxon>
        <taxon>Saurischia</taxon>
        <taxon>Theropoda</taxon>
        <taxon>Coelurosauria</taxon>
        <taxon>Aves</taxon>
        <taxon>Neognathae</taxon>
        <taxon>Neoaves</taxon>
        <taxon>Telluraves</taxon>
        <taxon>Australaves</taxon>
        <taxon>Passeriformes</taxon>
        <taxon>Climacteridae</taxon>
        <taxon>Climacteris</taxon>
    </lineage>
</organism>